<dbReference type="AlphaFoldDB" id="T1HWP7"/>
<keyword evidence="2" id="KW-1185">Reference proteome</keyword>
<dbReference type="OMA" id="DAKICAM"/>
<dbReference type="HOGENOM" id="CLU_840239_0_0_1"/>
<reference evidence="1" key="1">
    <citation type="submission" date="2015-05" db="UniProtKB">
        <authorList>
            <consortium name="EnsemblMetazoa"/>
        </authorList>
    </citation>
    <scope>IDENTIFICATION</scope>
</reference>
<protein>
    <submittedName>
        <fullName evidence="1">Uncharacterized protein</fullName>
    </submittedName>
</protein>
<evidence type="ECO:0000313" key="1">
    <source>
        <dbReference type="EnsemblMetazoa" id="RPRC008467-PA"/>
    </source>
</evidence>
<name>T1HWP7_RHOPR</name>
<dbReference type="EnsemblMetazoa" id="RPRC008467-RA">
    <property type="protein sequence ID" value="RPRC008467-PA"/>
    <property type="gene ID" value="RPRC008467"/>
</dbReference>
<organism evidence="1 2">
    <name type="scientific">Rhodnius prolixus</name>
    <name type="common">Triatomid bug</name>
    <dbReference type="NCBI Taxonomy" id="13249"/>
    <lineage>
        <taxon>Eukaryota</taxon>
        <taxon>Metazoa</taxon>
        <taxon>Ecdysozoa</taxon>
        <taxon>Arthropoda</taxon>
        <taxon>Hexapoda</taxon>
        <taxon>Insecta</taxon>
        <taxon>Pterygota</taxon>
        <taxon>Neoptera</taxon>
        <taxon>Paraneoptera</taxon>
        <taxon>Hemiptera</taxon>
        <taxon>Heteroptera</taxon>
        <taxon>Panheteroptera</taxon>
        <taxon>Cimicomorpha</taxon>
        <taxon>Reduviidae</taxon>
        <taxon>Triatominae</taxon>
        <taxon>Rhodnius</taxon>
    </lineage>
</organism>
<proteinExistence type="predicted"/>
<evidence type="ECO:0000313" key="2">
    <source>
        <dbReference type="Proteomes" id="UP000015103"/>
    </source>
</evidence>
<sequence length="331" mass="39352">MADYTSIIEQIKQSDAKICAMTKQMKEMETEIKKTENEIEIIRAKNRQLQQDIKYKKKILDDKKNELNKKHKEFEIWQEMKKEKEKQLEVAKKELEEVQKRVFNSRIEFNEKSNEFLNQCDYLVARSHDIDLAVEKRKEKNKLLNEISELEQDTSMLEQQYQELHKEIELLQELERTKQFLEKEPECGEEFKRIQLKIDSFEEKLEDFTYNEIQRPNQMNPNYENSLKSTQDSRTQSAFNDMVSIKLPASVYQNIYTNQDVILTAEGFVNCDYALPTKNLPLSNCGHFEPCSRILDNVIEIVETDLRKLHLFITTRIGKIRKYWSDGDGRG</sequence>
<accession>T1HWP7</accession>
<dbReference type="VEuPathDB" id="VectorBase:RPRC008467"/>
<dbReference type="InParanoid" id="T1HWP7"/>
<dbReference type="Proteomes" id="UP000015103">
    <property type="component" value="Unassembled WGS sequence"/>
</dbReference>
<dbReference type="EMBL" id="ACPB03026615">
    <property type="status" value="NOT_ANNOTATED_CDS"/>
    <property type="molecule type" value="Genomic_DNA"/>
</dbReference>